<dbReference type="Gene3D" id="3.40.50.1820">
    <property type="entry name" value="alpha/beta hydrolase"/>
    <property type="match status" value="1"/>
</dbReference>
<dbReference type="GO" id="GO:0006508">
    <property type="term" value="P:proteolysis"/>
    <property type="evidence" value="ECO:0007669"/>
    <property type="project" value="InterPro"/>
</dbReference>
<name>A0A2V1ITY1_9BACT</name>
<keyword evidence="4" id="KW-1185">Reference proteome</keyword>
<protein>
    <submittedName>
        <fullName evidence="3">S9 family peptidase</fullName>
    </submittedName>
</protein>
<dbReference type="InterPro" id="IPR050278">
    <property type="entry name" value="Serine_Prot_S9B/DPPIV"/>
</dbReference>
<evidence type="ECO:0000313" key="4">
    <source>
        <dbReference type="Proteomes" id="UP000244925"/>
    </source>
</evidence>
<feature type="signal peptide" evidence="1">
    <location>
        <begin position="1"/>
        <end position="23"/>
    </location>
</feature>
<accession>A0A2V1ITY1</accession>
<dbReference type="Proteomes" id="UP000244925">
    <property type="component" value="Unassembled WGS sequence"/>
</dbReference>
<dbReference type="PANTHER" id="PTHR11731">
    <property type="entry name" value="PROTEASE FAMILY S9B,C DIPEPTIDYL-PEPTIDASE IV-RELATED"/>
    <property type="match status" value="1"/>
</dbReference>
<dbReference type="PANTHER" id="PTHR11731:SF193">
    <property type="entry name" value="DIPEPTIDYL PEPTIDASE 9"/>
    <property type="match status" value="1"/>
</dbReference>
<dbReference type="InterPro" id="IPR001375">
    <property type="entry name" value="Peptidase_S9_cat"/>
</dbReference>
<comment type="caution">
    <text evidence="3">The sequence shown here is derived from an EMBL/GenBank/DDBJ whole genome shotgun (WGS) entry which is preliminary data.</text>
</comment>
<keyword evidence="1" id="KW-0732">Signal</keyword>
<evidence type="ECO:0000259" key="2">
    <source>
        <dbReference type="Pfam" id="PF00326"/>
    </source>
</evidence>
<dbReference type="Pfam" id="PF00326">
    <property type="entry name" value="Peptidase_S9"/>
    <property type="match status" value="1"/>
</dbReference>
<dbReference type="AlphaFoldDB" id="A0A2V1ITY1"/>
<dbReference type="EMBL" id="PUBV01000007">
    <property type="protein sequence ID" value="PWB08243.1"/>
    <property type="molecule type" value="Genomic_DNA"/>
</dbReference>
<gene>
    <name evidence="3" type="ORF">C5O25_05035</name>
</gene>
<dbReference type="GO" id="GO:0008239">
    <property type="term" value="F:dipeptidyl-peptidase activity"/>
    <property type="evidence" value="ECO:0007669"/>
    <property type="project" value="TreeGrafter"/>
</dbReference>
<dbReference type="InterPro" id="IPR011042">
    <property type="entry name" value="6-blade_b-propeller_TolB-like"/>
</dbReference>
<dbReference type="GeneID" id="93425002"/>
<dbReference type="SUPFAM" id="SSF82171">
    <property type="entry name" value="DPP6 N-terminal domain-like"/>
    <property type="match status" value="1"/>
</dbReference>
<organism evidence="3 4">
    <name type="scientific">Paramuribaculum intestinale</name>
    <dbReference type="NCBI Taxonomy" id="2094151"/>
    <lineage>
        <taxon>Bacteria</taxon>
        <taxon>Pseudomonadati</taxon>
        <taxon>Bacteroidota</taxon>
        <taxon>Bacteroidia</taxon>
        <taxon>Bacteroidales</taxon>
        <taxon>Muribaculaceae</taxon>
        <taxon>Paramuribaculum</taxon>
    </lineage>
</organism>
<proteinExistence type="predicted"/>
<dbReference type="InterPro" id="IPR029058">
    <property type="entry name" value="AB_hydrolase_fold"/>
</dbReference>
<evidence type="ECO:0000256" key="1">
    <source>
        <dbReference type="SAM" id="SignalP"/>
    </source>
</evidence>
<dbReference type="GO" id="GO:0008236">
    <property type="term" value="F:serine-type peptidase activity"/>
    <property type="evidence" value="ECO:0007669"/>
    <property type="project" value="InterPro"/>
</dbReference>
<dbReference type="Gene3D" id="2.120.10.30">
    <property type="entry name" value="TolB, C-terminal domain"/>
    <property type="match status" value="1"/>
</dbReference>
<feature type="chain" id="PRO_5016042461" evidence="1">
    <location>
        <begin position="24"/>
        <end position="823"/>
    </location>
</feature>
<dbReference type="RefSeq" id="WP_107035679.1">
    <property type="nucleotide sequence ID" value="NZ_CAONGC010000014.1"/>
</dbReference>
<dbReference type="SUPFAM" id="SSF53474">
    <property type="entry name" value="alpha/beta-Hydrolases"/>
    <property type="match status" value="1"/>
</dbReference>
<evidence type="ECO:0000313" key="3">
    <source>
        <dbReference type="EMBL" id="PWB08243.1"/>
    </source>
</evidence>
<sequence>MEKPIFIAAALAVAVGSSAVAAAAAVPDTVAVETPVYYVPTAVAMPVMVDSTDVSAKSFDAGSLLRSMPRLDAMAPVVDAPARDASKAEVGALSFRLENRSFGKVRLTVEGADRYLLTVDGRKTAAGEELQLSPATHRVELAWLRVPGDTAGVPKVGYVTATPERFSVRNDGKRMYTLEDVLSGRRVRSVSVAPSGQYLLSRYEEARPDGTVERYSLLSGPKGFVRGRRERADVAWMPVTDRYYYTAEGTTGRELRAVDAASGEESILATGLPQGYFTIAPDERTLIFYVAEEGHKENPDVYRISEPEDRQPGWRTRHQLAAYDLATGIMRPLTFGHTAAQLLDISGDSRELLVRLSRSRLEKRPTTVSTIAILNLDDMSLDTIVADDGFIGTAIFSPDASQVAITGSPEALGGIGNCVPQGRVPSMVDNQLYVYSRGDRSFRAMTRDFDPSVESVEWSRADGKVYFTAENRDMKSLYRMDPKSGRIAMIALPEEMIGSFSVPAKGAMAAFTGHGAQNPDRLYRLDLRKDAASLLDEPMAERLADVELGEFHPWSFVNSRGDSIHGRYYLPPSFDPSRKYPMIVNYYGGCSPTGRDFESRYPHNAYTQLGYVVYVLNPSGAAGFGQEFSSRHVNTAGQGVAEDIIEGTKKFCGEHPWVDSSKIGCIGASYGGFMTQYLQTVTDIFAAAISHAGISDHTSYWGEGYWGYSYSEVSMGGSYPWTRKDLYVDQSPLFRADKIHTPLLFLHGDKDVNVPVGESIQMFTALKLLGRPTAFVAVKDQDHHILDYDKRRRWQDTIFAWFARWLQDDPEWWDTLYPAVPGE</sequence>
<feature type="domain" description="Peptidase S9 prolyl oligopeptidase catalytic" evidence="2">
    <location>
        <begin position="606"/>
        <end position="808"/>
    </location>
</feature>
<reference evidence="4" key="1">
    <citation type="submission" date="2018-02" db="EMBL/GenBank/DDBJ databases">
        <authorList>
            <person name="Clavel T."/>
            <person name="Strowig T."/>
        </authorList>
    </citation>
    <scope>NUCLEOTIDE SEQUENCE [LARGE SCALE GENOMIC DNA]</scope>
    <source>
        <strain evidence="4">DSM 100764</strain>
    </source>
</reference>